<evidence type="ECO:0000313" key="3">
    <source>
        <dbReference type="Proteomes" id="UP000276603"/>
    </source>
</evidence>
<dbReference type="AlphaFoldDB" id="A0A3B0C1B0"/>
<name>A0A3B0C1B0_9FLAO</name>
<gene>
    <name evidence="2" type="ORF">D7Z94_22495</name>
</gene>
<evidence type="ECO:0000313" key="2">
    <source>
        <dbReference type="EMBL" id="RKN77989.1"/>
    </source>
</evidence>
<feature type="region of interest" description="Disordered" evidence="1">
    <location>
        <begin position="71"/>
        <end position="95"/>
    </location>
</feature>
<evidence type="ECO:0000256" key="1">
    <source>
        <dbReference type="SAM" id="MobiDB-lite"/>
    </source>
</evidence>
<organism evidence="2 3">
    <name type="scientific">Ulvibacterium marinum</name>
    <dbReference type="NCBI Taxonomy" id="2419782"/>
    <lineage>
        <taxon>Bacteria</taxon>
        <taxon>Pseudomonadati</taxon>
        <taxon>Bacteroidota</taxon>
        <taxon>Flavobacteriia</taxon>
        <taxon>Flavobacteriales</taxon>
        <taxon>Flavobacteriaceae</taxon>
        <taxon>Ulvibacterium</taxon>
    </lineage>
</organism>
<protein>
    <submittedName>
        <fullName evidence="2">Uncharacterized protein</fullName>
    </submittedName>
</protein>
<dbReference type="Proteomes" id="UP000276603">
    <property type="component" value="Unassembled WGS sequence"/>
</dbReference>
<proteinExistence type="predicted"/>
<reference evidence="2 3" key="1">
    <citation type="submission" date="2018-10" db="EMBL/GenBank/DDBJ databases">
        <title>Ulvibacterium marinum gen. nov., sp. nov., a novel marine bacterium of the family Flavobacteriaceae, isolated from a culture of the green alga Ulva prolifera.</title>
        <authorList>
            <person name="Zhang Z."/>
        </authorList>
    </citation>
    <scope>NUCLEOTIDE SEQUENCE [LARGE SCALE GENOMIC DNA]</scope>
    <source>
        <strain evidence="2 3">CCMM003</strain>
    </source>
</reference>
<dbReference type="EMBL" id="RBCJ01000005">
    <property type="protein sequence ID" value="RKN77989.1"/>
    <property type="molecule type" value="Genomic_DNA"/>
</dbReference>
<sequence>MWPKKILAKQSSYAKRASADAVGEGSGHICKHAKPLRKSNNPSTPILPSGHAPPVHREVFPLRPAGLWQVFPTSSEPRERTSGEGPLDLSSPYPQNLNTSILIIDHPIDN</sequence>
<keyword evidence="3" id="KW-1185">Reference proteome</keyword>
<feature type="region of interest" description="Disordered" evidence="1">
    <location>
        <begin position="1"/>
        <end position="55"/>
    </location>
</feature>
<accession>A0A3B0C1B0</accession>
<comment type="caution">
    <text evidence="2">The sequence shown here is derived from an EMBL/GenBank/DDBJ whole genome shotgun (WGS) entry which is preliminary data.</text>
</comment>